<dbReference type="PRINTS" id="PR00344">
    <property type="entry name" value="BCTRLSENSOR"/>
</dbReference>
<evidence type="ECO:0000256" key="2">
    <source>
        <dbReference type="ARBA" id="ARBA00012438"/>
    </source>
</evidence>
<dbReference type="EC" id="2.7.13.3" evidence="2"/>
<feature type="coiled-coil region" evidence="6">
    <location>
        <begin position="130"/>
        <end position="167"/>
    </location>
</feature>
<dbReference type="InterPro" id="IPR005467">
    <property type="entry name" value="His_kinase_dom"/>
</dbReference>
<evidence type="ECO:0000256" key="7">
    <source>
        <dbReference type="SAM" id="Phobius"/>
    </source>
</evidence>
<dbReference type="PANTHER" id="PTHR43304">
    <property type="entry name" value="PHYTOCHROME-LIKE PROTEIN CPH1"/>
    <property type="match status" value="1"/>
</dbReference>
<feature type="transmembrane region" description="Helical" evidence="7">
    <location>
        <begin position="79"/>
        <end position="99"/>
    </location>
</feature>
<dbReference type="FunFam" id="3.30.565.10:FF:000006">
    <property type="entry name" value="Sensor histidine kinase WalK"/>
    <property type="match status" value="1"/>
</dbReference>
<dbReference type="SUPFAM" id="SSF47384">
    <property type="entry name" value="Homodimeric domain of signal transducing histidine kinase"/>
    <property type="match status" value="1"/>
</dbReference>
<dbReference type="Gene3D" id="1.10.287.130">
    <property type="match status" value="1"/>
</dbReference>
<dbReference type="InterPro" id="IPR003661">
    <property type="entry name" value="HisK_dim/P_dom"/>
</dbReference>
<evidence type="ECO:0000256" key="5">
    <source>
        <dbReference type="ARBA" id="ARBA00022777"/>
    </source>
</evidence>
<dbReference type="SUPFAM" id="SSF55874">
    <property type="entry name" value="ATPase domain of HSP90 chaperone/DNA topoisomerase II/histidine kinase"/>
    <property type="match status" value="1"/>
</dbReference>
<dbReference type="InterPro" id="IPR003594">
    <property type="entry name" value="HATPase_dom"/>
</dbReference>
<sequence length="399" mass="44596">MAQTNRFGSVIDGRTVIFVLGVFYIVVAVVWGFRQLPTATPHSSVLVISAFIGGSGAVLCLGGYRLSRTDIDRRFYATIARWCLGGIVVMSLILVLYHVQPTVELSDPVRSVSILTGFSSVAGFGVGVYDAKANTRALELERQNRRLEKTREELSASNERLEQFASAASHDLQEPLRMVSRYLHLIENRYRDDLDEDGEEFLEYAIDGAERMTRMIDALLEYSRVDTRGEEFEPVDLSEVVSDVREDMVVRIEETGAQIAVDELPRVDGDRSQLRQLFQNLLSNAMEYSGDDRPRIEISAERERTDDPSGDRWILSVRDHGIGIDPADQERIFEVFQRLHSHEEHPGTGIGLALCSRIVERHGGEIWIDSALGRGTTVSFSLSAVSRHRSVSGSPSQPP</sequence>
<keyword evidence="5 9" id="KW-0418">Kinase</keyword>
<evidence type="ECO:0000256" key="1">
    <source>
        <dbReference type="ARBA" id="ARBA00000085"/>
    </source>
</evidence>
<reference evidence="9 10" key="1">
    <citation type="submission" date="2018-10" db="EMBL/GenBank/DDBJ databases">
        <title>Natrarchaeobius chitinivorans gen. nov., sp. nov., and Natrarchaeobius haloalkaliphilus sp. nov., alkaliphilic, chitin-utilizing haloarchaea from hypersaline alkaline lakes.</title>
        <authorList>
            <person name="Sorokin D.Y."/>
            <person name="Elcheninov A.G."/>
            <person name="Kostrikina N.A."/>
            <person name="Bale N.J."/>
            <person name="Sinninghe Damste J.S."/>
            <person name="Khijniak T.V."/>
            <person name="Kublanov I.V."/>
            <person name="Toshchakov S.V."/>
        </authorList>
    </citation>
    <scope>NUCLEOTIDE SEQUENCE [LARGE SCALE GENOMIC DNA]</scope>
    <source>
        <strain evidence="9 10">AArcht-Sl</strain>
    </source>
</reference>
<feature type="transmembrane region" description="Helical" evidence="7">
    <location>
        <begin position="111"/>
        <end position="129"/>
    </location>
</feature>
<organism evidence="9 10">
    <name type="scientific">Natrarchaeobius halalkaliphilus</name>
    <dbReference type="NCBI Taxonomy" id="1679091"/>
    <lineage>
        <taxon>Archaea</taxon>
        <taxon>Methanobacteriati</taxon>
        <taxon>Methanobacteriota</taxon>
        <taxon>Stenosarchaea group</taxon>
        <taxon>Halobacteria</taxon>
        <taxon>Halobacteriales</taxon>
        <taxon>Natrialbaceae</taxon>
        <taxon>Natrarchaeobius</taxon>
    </lineage>
</organism>
<dbReference type="Proteomes" id="UP000273828">
    <property type="component" value="Unassembled WGS sequence"/>
</dbReference>
<keyword evidence="10" id="KW-1185">Reference proteome</keyword>
<dbReference type="EMBL" id="REFY01000003">
    <property type="protein sequence ID" value="RQG89920.1"/>
    <property type="molecule type" value="Genomic_DNA"/>
</dbReference>
<keyword evidence="4" id="KW-0808">Transferase</keyword>
<dbReference type="OrthoDB" id="8127at2157"/>
<protein>
    <recommendedName>
        <fullName evidence="2">histidine kinase</fullName>
        <ecNumber evidence="2">2.7.13.3</ecNumber>
    </recommendedName>
</protein>
<dbReference type="PROSITE" id="PS50109">
    <property type="entry name" value="HIS_KIN"/>
    <property type="match status" value="1"/>
</dbReference>
<dbReference type="RefSeq" id="WP_124178005.1">
    <property type="nucleotide sequence ID" value="NZ_REFY01000003.1"/>
</dbReference>
<dbReference type="InterPro" id="IPR004358">
    <property type="entry name" value="Sig_transdc_His_kin-like_C"/>
</dbReference>
<dbReference type="InterPro" id="IPR031623">
    <property type="entry name" value="HisKA_4TM"/>
</dbReference>
<keyword evidence="7" id="KW-1133">Transmembrane helix</keyword>
<keyword evidence="6" id="KW-0175">Coiled coil</keyword>
<dbReference type="InterPro" id="IPR036097">
    <property type="entry name" value="HisK_dim/P_sf"/>
</dbReference>
<name>A0A3N6M290_9EURY</name>
<evidence type="ECO:0000256" key="3">
    <source>
        <dbReference type="ARBA" id="ARBA00022553"/>
    </source>
</evidence>
<evidence type="ECO:0000256" key="6">
    <source>
        <dbReference type="SAM" id="Coils"/>
    </source>
</evidence>
<keyword evidence="3" id="KW-0597">Phosphoprotein</keyword>
<accession>A0A3N6M290</accession>
<dbReference type="Pfam" id="PF00512">
    <property type="entry name" value="HisKA"/>
    <property type="match status" value="1"/>
</dbReference>
<dbReference type="InterPro" id="IPR052162">
    <property type="entry name" value="Sensor_kinase/Photoreceptor"/>
</dbReference>
<evidence type="ECO:0000313" key="10">
    <source>
        <dbReference type="Proteomes" id="UP000273828"/>
    </source>
</evidence>
<dbReference type="SMART" id="SM00387">
    <property type="entry name" value="HATPase_c"/>
    <property type="match status" value="1"/>
</dbReference>
<gene>
    <name evidence="9" type="ORF">EA462_07875</name>
</gene>
<feature type="transmembrane region" description="Helical" evidence="7">
    <location>
        <begin position="15"/>
        <end position="33"/>
    </location>
</feature>
<feature type="domain" description="Histidine kinase" evidence="8">
    <location>
        <begin position="167"/>
        <end position="386"/>
    </location>
</feature>
<proteinExistence type="predicted"/>
<dbReference type="CDD" id="cd00082">
    <property type="entry name" value="HisKA"/>
    <property type="match status" value="1"/>
</dbReference>
<dbReference type="InterPro" id="IPR036890">
    <property type="entry name" value="HATPase_C_sf"/>
</dbReference>
<comment type="caution">
    <text evidence="9">The sequence shown here is derived from an EMBL/GenBank/DDBJ whole genome shotgun (WGS) entry which is preliminary data.</text>
</comment>
<evidence type="ECO:0000256" key="4">
    <source>
        <dbReference type="ARBA" id="ARBA00022679"/>
    </source>
</evidence>
<keyword evidence="7" id="KW-0812">Transmembrane</keyword>
<dbReference type="Pfam" id="PF16926">
    <property type="entry name" value="HisKA_4TM"/>
    <property type="match status" value="1"/>
</dbReference>
<feature type="transmembrane region" description="Helical" evidence="7">
    <location>
        <begin position="45"/>
        <end position="67"/>
    </location>
</feature>
<dbReference type="PANTHER" id="PTHR43304:SF1">
    <property type="entry name" value="PAC DOMAIN-CONTAINING PROTEIN"/>
    <property type="match status" value="1"/>
</dbReference>
<dbReference type="AlphaFoldDB" id="A0A3N6M290"/>
<evidence type="ECO:0000259" key="8">
    <source>
        <dbReference type="PROSITE" id="PS50109"/>
    </source>
</evidence>
<comment type="catalytic activity">
    <reaction evidence="1">
        <text>ATP + protein L-histidine = ADP + protein N-phospho-L-histidine.</text>
        <dbReference type="EC" id="2.7.13.3"/>
    </reaction>
</comment>
<dbReference type="Pfam" id="PF02518">
    <property type="entry name" value="HATPase_c"/>
    <property type="match status" value="1"/>
</dbReference>
<dbReference type="Gene3D" id="3.30.565.10">
    <property type="entry name" value="Histidine kinase-like ATPase, C-terminal domain"/>
    <property type="match status" value="1"/>
</dbReference>
<keyword evidence="7" id="KW-0472">Membrane</keyword>
<dbReference type="SMART" id="SM00388">
    <property type="entry name" value="HisKA"/>
    <property type="match status" value="1"/>
</dbReference>
<dbReference type="GO" id="GO:0000155">
    <property type="term" value="F:phosphorelay sensor kinase activity"/>
    <property type="evidence" value="ECO:0007669"/>
    <property type="project" value="InterPro"/>
</dbReference>
<evidence type="ECO:0000313" key="9">
    <source>
        <dbReference type="EMBL" id="RQG89920.1"/>
    </source>
</evidence>